<dbReference type="GO" id="GO:0050661">
    <property type="term" value="F:NADP binding"/>
    <property type="evidence" value="ECO:0007669"/>
    <property type="project" value="InterPro"/>
</dbReference>
<keyword evidence="11 29" id="KW-0808">Transferase</keyword>
<keyword evidence="17" id="KW-0521">NADP</keyword>
<dbReference type="InterPro" id="IPR036291">
    <property type="entry name" value="NAD(P)-bd_dom_sf"/>
</dbReference>
<keyword evidence="22" id="KW-0486">Methionine biosynthesis</keyword>
<evidence type="ECO:0000256" key="6">
    <source>
        <dbReference type="ARBA" id="ARBA00005139"/>
    </source>
</evidence>
<evidence type="ECO:0000256" key="11">
    <source>
        <dbReference type="ARBA" id="ARBA00022679"/>
    </source>
</evidence>
<evidence type="ECO:0000256" key="24">
    <source>
        <dbReference type="ARBA" id="ARBA00044938"/>
    </source>
</evidence>
<evidence type="ECO:0000313" key="29">
    <source>
        <dbReference type="EMBL" id="NMC62214.1"/>
    </source>
</evidence>
<comment type="pathway">
    <text evidence="5">Amino-acid biosynthesis; L-methionine biosynthesis via de novo pathway; L-homoserine from L-aspartate: step 3/3.</text>
</comment>
<dbReference type="InterPro" id="IPR001342">
    <property type="entry name" value="HDH_cat"/>
</dbReference>
<evidence type="ECO:0000256" key="26">
    <source>
        <dbReference type="ARBA" id="ARBA00048841"/>
    </source>
</evidence>
<dbReference type="InterPro" id="IPR005106">
    <property type="entry name" value="Asp/hSer_DH_NAD-bd"/>
</dbReference>
<dbReference type="Gene3D" id="3.40.1160.10">
    <property type="entry name" value="Acetylglutamate kinase-like"/>
    <property type="match status" value="1"/>
</dbReference>
<comment type="similarity">
    <text evidence="8">In the N-terminal section; belongs to the aspartokinase family.</text>
</comment>
<evidence type="ECO:0000256" key="12">
    <source>
        <dbReference type="ARBA" id="ARBA00022697"/>
    </source>
</evidence>
<keyword evidence="21" id="KW-0457">Lysine biosynthesis</keyword>
<proteinExistence type="inferred from homology"/>
<dbReference type="Gene3D" id="3.30.360.10">
    <property type="entry name" value="Dihydrodipicolinate Reductase, domain 2"/>
    <property type="match status" value="1"/>
</dbReference>
<evidence type="ECO:0000256" key="14">
    <source>
        <dbReference type="ARBA" id="ARBA00022741"/>
    </source>
</evidence>
<comment type="similarity">
    <text evidence="7">In the C-terminal section; belongs to the homoserine dehydrogenase family.</text>
</comment>
<gene>
    <name evidence="29" type="primary">thrA</name>
    <name evidence="29" type="ORF">GYA55_03515</name>
</gene>
<dbReference type="Pfam" id="PF22468">
    <property type="entry name" value="ACT_9"/>
    <property type="match status" value="2"/>
</dbReference>
<dbReference type="FunFam" id="3.30.360.10:FF:000006">
    <property type="entry name" value="Bifunctional aspartokinase/homoserine dehydrogenase"/>
    <property type="match status" value="1"/>
</dbReference>
<comment type="pathway">
    <text evidence="3">Amino-acid biosynthesis; L-methionine biosynthesis via de novo pathway; L-homoserine from L-aspartate: step 1/3.</text>
</comment>
<feature type="domain" description="ACT" evidence="28">
    <location>
        <begin position="317"/>
        <end position="386"/>
    </location>
</feature>
<name>A0A7X9FQY8_9DELT</name>
<dbReference type="CDD" id="cd04243">
    <property type="entry name" value="AAK_AK-HSDH-like"/>
    <property type="match status" value="1"/>
</dbReference>
<dbReference type="Gene3D" id="3.30.2130.10">
    <property type="entry name" value="VC0802-like"/>
    <property type="match status" value="1"/>
</dbReference>
<dbReference type="GO" id="GO:0046872">
    <property type="term" value="F:metal ion binding"/>
    <property type="evidence" value="ECO:0007669"/>
    <property type="project" value="UniProtKB-KW"/>
</dbReference>
<keyword evidence="19" id="KW-0520">NAD</keyword>
<dbReference type="InterPro" id="IPR042199">
    <property type="entry name" value="AsparK_Bifunc_asparK/hSer_DH"/>
</dbReference>
<dbReference type="InterPro" id="IPR001048">
    <property type="entry name" value="Asp/Glu/Uridylate_kinase"/>
</dbReference>
<comment type="caution">
    <text evidence="29">The sequence shown here is derived from an EMBL/GenBank/DDBJ whole genome shotgun (WGS) entry which is preliminary data.</text>
</comment>
<evidence type="ECO:0000313" key="30">
    <source>
        <dbReference type="Proteomes" id="UP000524246"/>
    </source>
</evidence>
<reference evidence="29 30" key="1">
    <citation type="journal article" date="2020" name="Biotechnol. Biofuels">
        <title>New insights from the biogas microbiome by comprehensive genome-resolved metagenomics of nearly 1600 species originating from multiple anaerobic digesters.</title>
        <authorList>
            <person name="Campanaro S."/>
            <person name="Treu L."/>
            <person name="Rodriguez-R L.M."/>
            <person name="Kovalovszki A."/>
            <person name="Ziels R.M."/>
            <person name="Maus I."/>
            <person name="Zhu X."/>
            <person name="Kougias P.G."/>
            <person name="Basile A."/>
            <person name="Luo G."/>
            <person name="Schluter A."/>
            <person name="Konstantinidis K.T."/>
            <person name="Angelidaki I."/>
        </authorList>
    </citation>
    <scope>NUCLEOTIDE SEQUENCE [LARGE SCALE GENOMIC DNA]</scope>
    <source>
        <strain evidence="29">AS27yjCOA_65</strain>
    </source>
</reference>
<dbReference type="GO" id="GO:0009086">
    <property type="term" value="P:methionine biosynthetic process"/>
    <property type="evidence" value="ECO:0007669"/>
    <property type="project" value="UniProtKB-KW"/>
</dbReference>
<dbReference type="NCBIfam" id="NF006959">
    <property type="entry name" value="PRK09436.1"/>
    <property type="match status" value="1"/>
</dbReference>
<keyword evidence="10" id="KW-0028">Amino-acid biosynthesis</keyword>
<evidence type="ECO:0000259" key="28">
    <source>
        <dbReference type="PROSITE" id="PS51671"/>
    </source>
</evidence>
<dbReference type="PROSITE" id="PS51671">
    <property type="entry name" value="ACT"/>
    <property type="match status" value="2"/>
</dbReference>
<dbReference type="InterPro" id="IPR019811">
    <property type="entry name" value="HDH_CS"/>
</dbReference>
<evidence type="ECO:0000256" key="23">
    <source>
        <dbReference type="ARBA" id="ARBA00023268"/>
    </source>
</evidence>
<dbReference type="Pfam" id="PF00696">
    <property type="entry name" value="AA_kinase"/>
    <property type="match status" value="1"/>
</dbReference>
<dbReference type="Gene3D" id="1.20.120.1320">
    <property type="entry name" value="Aspartokinase, catalytic domain"/>
    <property type="match status" value="1"/>
</dbReference>
<keyword evidence="15 29" id="KW-0418">Kinase</keyword>
<comment type="catalytic activity">
    <reaction evidence="26">
        <text>L-homoserine + NADP(+) = L-aspartate 4-semialdehyde + NADPH + H(+)</text>
        <dbReference type="Rhea" id="RHEA:15761"/>
        <dbReference type="ChEBI" id="CHEBI:15378"/>
        <dbReference type="ChEBI" id="CHEBI:57476"/>
        <dbReference type="ChEBI" id="CHEBI:57783"/>
        <dbReference type="ChEBI" id="CHEBI:58349"/>
        <dbReference type="ChEBI" id="CHEBI:537519"/>
        <dbReference type="EC" id="1.1.1.3"/>
    </reaction>
    <physiologicalReaction direction="right-to-left" evidence="26">
        <dbReference type="Rhea" id="RHEA:15763"/>
    </physiologicalReaction>
</comment>
<dbReference type="GO" id="GO:0005524">
    <property type="term" value="F:ATP binding"/>
    <property type="evidence" value="ECO:0007669"/>
    <property type="project" value="UniProtKB-KW"/>
</dbReference>
<comment type="pathway">
    <text evidence="6">Amino-acid biosynthesis; L-threonine biosynthesis; L-threonine from L-aspartate: step 1/5.</text>
</comment>
<dbReference type="Gene3D" id="3.40.50.720">
    <property type="entry name" value="NAD(P)-binding Rossmann-like Domain"/>
    <property type="match status" value="1"/>
</dbReference>
<keyword evidence="18 29" id="KW-0560">Oxidoreductase</keyword>
<dbReference type="GO" id="GO:0009090">
    <property type="term" value="P:homoserine biosynthetic process"/>
    <property type="evidence" value="ECO:0007669"/>
    <property type="project" value="UniProtKB-ARBA"/>
</dbReference>
<keyword evidence="16" id="KW-0067">ATP-binding</keyword>
<dbReference type="CDD" id="cd04921">
    <property type="entry name" value="ACT_AKi-HSDH-ThrA-like_1"/>
    <property type="match status" value="1"/>
</dbReference>
<dbReference type="PANTHER" id="PTHR43070:SF5">
    <property type="entry name" value="HOMOSERINE DEHYDROGENASE"/>
    <property type="match status" value="1"/>
</dbReference>
<keyword evidence="14" id="KW-0547">Nucleotide-binding</keyword>
<comment type="cofactor">
    <cofactor evidence="1">
        <name>a metal cation</name>
        <dbReference type="ChEBI" id="CHEBI:25213"/>
    </cofactor>
</comment>
<dbReference type="SUPFAM" id="SSF53633">
    <property type="entry name" value="Carbamate kinase-like"/>
    <property type="match status" value="1"/>
</dbReference>
<dbReference type="Proteomes" id="UP000524246">
    <property type="component" value="Unassembled WGS sequence"/>
</dbReference>
<dbReference type="InterPro" id="IPR002912">
    <property type="entry name" value="ACT_dom"/>
</dbReference>
<comment type="pathway">
    <text evidence="4">Amino-acid biosynthesis; L-threonine biosynthesis; L-threonine from L-aspartate: step 3/5.</text>
</comment>
<evidence type="ECO:0000256" key="7">
    <source>
        <dbReference type="ARBA" id="ARBA00007952"/>
    </source>
</evidence>
<dbReference type="Pfam" id="PF00742">
    <property type="entry name" value="Homoserine_dh"/>
    <property type="match status" value="1"/>
</dbReference>
<protein>
    <submittedName>
        <fullName evidence="29">Bifunctional aspartate kinase/homoserine dehydrogenase I</fullName>
        <ecNumber evidence="29">1.1.1.3</ecNumber>
        <ecNumber evidence="29">2.7.2.4</ecNumber>
    </submittedName>
</protein>
<dbReference type="PIRSF" id="PIRSF000727">
    <property type="entry name" value="ThrA"/>
    <property type="match status" value="1"/>
</dbReference>
<keyword evidence="23" id="KW-0511">Multifunctional enzyme</keyword>
<evidence type="ECO:0000256" key="10">
    <source>
        <dbReference type="ARBA" id="ARBA00022605"/>
    </source>
</evidence>
<evidence type="ECO:0000256" key="27">
    <source>
        <dbReference type="ARBA" id="ARBA00049031"/>
    </source>
</evidence>
<dbReference type="UniPathway" id="UPA00050">
    <property type="reaction ID" value="UER00063"/>
</dbReference>
<dbReference type="InterPro" id="IPR054352">
    <property type="entry name" value="ACT_Aspartokinase"/>
</dbReference>
<dbReference type="InterPro" id="IPR001341">
    <property type="entry name" value="Asp_kinase"/>
</dbReference>
<dbReference type="GO" id="GO:0004072">
    <property type="term" value="F:aspartate kinase activity"/>
    <property type="evidence" value="ECO:0007669"/>
    <property type="project" value="UniProtKB-EC"/>
</dbReference>
<keyword evidence="12" id="KW-0791">Threonine biosynthesis</keyword>
<dbReference type="EC" id="1.1.1.3" evidence="29"/>
<feature type="domain" description="ACT" evidence="28">
    <location>
        <begin position="398"/>
        <end position="473"/>
    </location>
</feature>
<dbReference type="GO" id="GO:0009088">
    <property type="term" value="P:threonine biosynthetic process"/>
    <property type="evidence" value="ECO:0007669"/>
    <property type="project" value="UniProtKB-UniPathway"/>
</dbReference>
<evidence type="ECO:0000256" key="20">
    <source>
        <dbReference type="ARBA" id="ARBA00023053"/>
    </source>
</evidence>
<dbReference type="PANTHER" id="PTHR43070">
    <property type="match status" value="1"/>
</dbReference>
<dbReference type="SUPFAM" id="SSF55347">
    <property type="entry name" value="Glyceraldehyde-3-phosphate dehydrogenase-like, C-terminal domain"/>
    <property type="match status" value="1"/>
</dbReference>
<dbReference type="InterPro" id="IPR011147">
    <property type="entry name" value="Bifunc_Aspkin/hSer_DH"/>
</dbReference>
<dbReference type="AlphaFoldDB" id="A0A7X9FQY8"/>
<evidence type="ECO:0000256" key="1">
    <source>
        <dbReference type="ARBA" id="ARBA00001920"/>
    </source>
</evidence>
<dbReference type="EC" id="2.7.2.4" evidence="29"/>
<keyword evidence="20" id="KW-0915">Sodium</keyword>
<dbReference type="InterPro" id="IPR045865">
    <property type="entry name" value="ACT-like_dom_sf"/>
</dbReference>
<organism evidence="29 30">
    <name type="scientific">SAR324 cluster bacterium</name>
    <dbReference type="NCBI Taxonomy" id="2024889"/>
    <lineage>
        <taxon>Bacteria</taxon>
        <taxon>Deltaproteobacteria</taxon>
        <taxon>SAR324 cluster</taxon>
    </lineage>
</organism>
<comment type="subunit">
    <text evidence="9">Homotetramer.</text>
</comment>
<evidence type="ECO:0000256" key="25">
    <source>
        <dbReference type="ARBA" id="ARBA00048561"/>
    </source>
</evidence>
<keyword evidence="13" id="KW-0479">Metal-binding</keyword>
<dbReference type="InterPro" id="IPR036393">
    <property type="entry name" value="AceGlu_kinase-like_sf"/>
</dbReference>
<dbReference type="SUPFAM" id="SSF51735">
    <property type="entry name" value="NAD(P)-binding Rossmann-fold domains"/>
    <property type="match status" value="1"/>
</dbReference>
<evidence type="ECO:0000256" key="2">
    <source>
        <dbReference type="ARBA" id="ARBA00004766"/>
    </source>
</evidence>
<dbReference type="GO" id="GO:0004412">
    <property type="term" value="F:homoserine dehydrogenase activity"/>
    <property type="evidence" value="ECO:0007669"/>
    <property type="project" value="UniProtKB-EC"/>
</dbReference>
<comment type="catalytic activity">
    <reaction evidence="25">
        <text>L-aspartate + ATP = 4-phospho-L-aspartate + ADP</text>
        <dbReference type="Rhea" id="RHEA:23776"/>
        <dbReference type="ChEBI" id="CHEBI:29991"/>
        <dbReference type="ChEBI" id="CHEBI:30616"/>
        <dbReference type="ChEBI" id="CHEBI:57535"/>
        <dbReference type="ChEBI" id="CHEBI:456216"/>
        <dbReference type="EC" id="2.7.2.4"/>
    </reaction>
    <physiologicalReaction direction="left-to-right" evidence="25">
        <dbReference type="Rhea" id="RHEA:23777"/>
    </physiologicalReaction>
</comment>
<dbReference type="Pfam" id="PF03447">
    <property type="entry name" value="NAD_binding_3"/>
    <property type="match status" value="1"/>
</dbReference>
<evidence type="ECO:0000256" key="19">
    <source>
        <dbReference type="ARBA" id="ARBA00023027"/>
    </source>
</evidence>
<dbReference type="EMBL" id="JAAZON010000136">
    <property type="protein sequence ID" value="NMC62214.1"/>
    <property type="molecule type" value="Genomic_DNA"/>
</dbReference>
<dbReference type="SUPFAM" id="SSF55021">
    <property type="entry name" value="ACT-like"/>
    <property type="match status" value="2"/>
</dbReference>
<comment type="function">
    <text evidence="24">Bifunctional aspartate kinase and homoserine dehydrogenase that catalyzes the first and the third steps toward the synthesis of lysine, methionine and threonine from aspartate.</text>
</comment>
<evidence type="ECO:0000256" key="3">
    <source>
        <dbReference type="ARBA" id="ARBA00004986"/>
    </source>
</evidence>
<evidence type="ECO:0000256" key="18">
    <source>
        <dbReference type="ARBA" id="ARBA00023002"/>
    </source>
</evidence>
<dbReference type="NCBIfam" id="TIGR00657">
    <property type="entry name" value="asp_kinases"/>
    <property type="match status" value="1"/>
</dbReference>
<evidence type="ECO:0000256" key="22">
    <source>
        <dbReference type="ARBA" id="ARBA00023167"/>
    </source>
</evidence>
<evidence type="ECO:0000256" key="9">
    <source>
        <dbReference type="ARBA" id="ARBA00011881"/>
    </source>
</evidence>
<dbReference type="FunFam" id="3.30.2130.10:FF:000001">
    <property type="entry name" value="Bifunctional aspartokinase/homoserine dehydrogenase"/>
    <property type="match status" value="1"/>
</dbReference>
<accession>A0A7X9FQY8</accession>
<comment type="pathway">
    <text evidence="2">Amino-acid biosynthesis; L-lysine biosynthesis via DAP pathway; (S)-tetrahydrodipicolinate from L-aspartate: step 1/4.</text>
</comment>
<dbReference type="UniPathway" id="UPA00051">
    <property type="reaction ID" value="UER00462"/>
</dbReference>
<evidence type="ECO:0000256" key="4">
    <source>
        <dbReference type="ARBA" id="ARBA00005056"/>
    </source>
</evidence>
<dbReference type="GO" id="GO:0009089">
    <property type="term" value="P:lysine biosynthetic process via diaminopimelate"/>
    <property type="evidence" value="ECO:0007669"/>
    <property type="project" value="UniProtKB-UniPathway"/>
</dbReference>
<comment type="catalytic activity">
    <reaction evidence="27">
        <text>L-homoserine + NAD(+) = L-aspartate 4-semialdehyde + NADH + H(+)</text>
        <dbReference type="Rhea" id="RHEA:15757"/>
        <dbReference type="ChEBI" id="CHEBI:15378"/>
        <dbReference type="ChEBI" id="CHEBI:57476"/>
        <dbReference type="ChEBI" id="CHEBI:57540"/>
        <dbReference type="ChEBI" id="CHEBI:57945"/>
        <dbReference type="ChEBI" id="CHEBI:537519"/>
        <dbReference type="EC" id="1.1.1.3"/>
    </reaction>
    <physiologicalReaction direction="right-to-left" evidence="27">
        <dbReference type="Rhea" id="RHEA:15759"/>
    </physiologicalReaction>
</comment>
<evidence type="ECO:0000256" key="16">
    <source>
        <dbReference type="ARBA" id="ARBA00022840"/>
    </source>
</evidence>
<evidence type="ECO:0000256" key="17">
    <source>
        <dbReference type="ARBA" id="ARBA00022857"/>
    </source>
</evidence>
<evidence type="ECO:0000256" key="5">
    <source>
        <dbReference type="ARBA" id="ARBA00005062"/>
    </source>
</evidence>
<dbReference type="UniPathway" id="UPA00034">
    <property type="reaction ID" value="UER00015"/>
</dbReference>
<evidence type="ECO:0000256" key="8">
    <source>
        <dbReference type="ARBA" id="ARBA00010046"/>
    </source>
</evidence>
<dbReference type="InterPro" id="IPR049638">
    <property type="entry name" value="AK-HD"/>
</dbReference>
<sequence>MKVLKFGGASVGNAEKIKRLIGIVRDELFSIRAVVASAFDGVTDTLIAASQRAAEGDESFRDLTKTIEERHVDALKALIPVENRAHVTAQVKTLIHELEDILKGAFLVRECTARTKDYVMSFGERLSCLVISEAFKAEGVENELLDARNLIVTDKNFGTAQVLSQKTEEKIREYFSTHKSLQIVTGFIGATENGEVTTLGRGGSDYTAAIIGAELGVDEIEIWTDVDGVMTADPRYVPRALSVSAMTYEEAMELSHFGAKVIYPPTIQPAYKKGIPLRIRNSFNVNFPGTLISSEPVPQSVIVTGISSIDQIALMRVEGTGMIGVAGVARRVFSVLAQNKINIILITQASSEHTICFAVLPERAEEAKMALLDEFSIEIERGLIDGVVLEDDLCVISAVGENMRHTPGIGGRLFSSLGRNGVNVVAIAQGSSELSISIVVQRKDQKKALQSIHDEFFLSDVKAVHLFLVGKGRVGATLLNQLDMQREILKNTEALDLKLVGLADSKQMFFDERGINFNDAVEQIKSGDPVNMESFVATLCEMNLPHNIFVDTTASSEIPKYYSKLLSKSISIASPNKHSVAGPMRQYGEIKDFARRRRAFFLYETCVGAGLPVISTLNDLLKSGDRVIRVDAVVSGTLSYLFNSFSRGRKFSEVLKEAHNLGFTEPDPREDLSGFDVARKLLILAREIGYDLELEDVEVESLVPESCKKAESTEEFFELLENEDGYFEKKLENASLDGKRLCYIASLEGKCARTELTAIGSEHPFYGLSGSDNIIAFTTQRYNKRPLVVKGPGAGPDVTAA</sequence>
<feature type="non-terminal residue" evidence="29">
    <location>
        <position position="801"/>
    </location>
</feature>
<evidence type="ECO:0000256" key="21">
    <source>
        <dbReference type="ARBA" id="ARBA00023154"/>
    </source>
</evidence>
<evidence type="ECO:0000256" key="13">
    <source>
        <dbReference type="ARBA" id="ARBA00022723"/>
    </source>
</evidence>
<evidence type="ECO:0000256" key="15">
    <source>
        <dbReference type="ARBA" id="ARBA00022777"/>
    </source>
</evidence>
<dbReference type="PROSITE" id="PS01042">
    <property type="entry name" value="HOMOSER_DHGENASE"/>
    <property type="match status" value="1"/>
</dbReference>